<feature type="compositionally biased region" description="Low complexity" evidence="1">
    <location>
        <begin position="20"/>
        <end position="37"/>
    </location>
</feature>
<feature type="compositionally biased region" description="Low complexity" evidence="1">
    <location>
        <begin position="1"/>
        <end position="11"/>
    </location>
</feature>
<gene>
    <name evidence="2" type="ORF">EXIGLDRAFT_263449</name>
</gene>
<protein>
    <submittedName>
        <fullName evidence="2">Uncharacterized protein</fullName>
    </submittedName>
</protein>
<proteinExistence type="predicted"/>
<evidence type="ECO:0000313" key="3">
    <source>
        <dbReference type="Proteomes" id="UP000077266"/>
    </source>
</evidence>
<dbReference type="Proteomes" id="UP000077266">
    <property type="component" value="Unassembled WGS sequence"/>
</dbReference>
<organism evidence="2 3">
    <name type="scientific">Exidia glandulosa HHB12029</name>
    <dbReference type="NCBI Taxonomy" id="1314781"/>
    <lineage>
        <taxon>Eukaryota</taxon>
        <taxon>Fungi</taxon>
        <taxon>Dikarya</taxon>
        <taxon>Basidiomycota</taxon>
        <taxon>Agaricomycotina</taxon>
        <taxon>Agaricomycetes</taxon>
        <taxon>Auriculariales</taxon>
        <taxon>Exidiaceae</taxon>
        <taxon>Exidia</taxon>
    </lineage>
</organism>
<dbReference type="EMBL" id="KV426197">
    <property type="protein sequence ID" value="KZV85172.1"/>
    <property type="molecule type" value="Genomic_DNA"/>
</dbReference>
<sequence>MVGNKPPSTRLGRLRRSRAPRSASSSRSHSTSRTGPRATVPTFATPPSRLCMATFARRLTTTPSTVYTLVPLRLCLCVFVLDGILRRLTRPYAVKSENTLSQGPGPVETR</sequence>
<reference evidence="2 3" key="1">
    <citation type="journal article" date="2016" name="Mol. Biol. Evol.">
        <title>Comparative Genomics of Early-Diverging Mushroom-Forming Fungi Provides Insights into the Origins of Lignocellulose Decay Capabilities.</title>
        <authorList>
            <person name="Nagy L.G."/>
            <person name="Riley R."/>
            <person name="Tritt A."/>
            <person name="Adam C."/>
            <person name="Daum C."/>
            <person name="Floudas D."/>
            <person name="Sun H."/>
            <person name="Yadav J.S."/>
            <person name="Pangilinan J."/>
            <person name="Larsson K.H."/>
            <person name="Matsuura K."/>
            <person name="Barry K."/>
            <person name="Labutti K."/>
            <person name="Kuo R."/>
            <person name="Ohm R.A."/>
            <person name="Bhattacharya S.S."/>
            <person name="Shirouzu T."/>
            <person name="Yoshinaga Y."/>
            <person name="Martin F.M."/>
            <person name="Grigoriev I.V."/>
            <person name="Hibbett D.S."/>
        </authorList>
    </citation>
    <scope>NUCLEOTIDE SEQUENCE [LARGE SCALE GENOMIC DNA]</scope>
    <source>
        <strain evidence="2 3">HHB12029</strain>
    </source>
</reference>
<accession>A0A165DRA6</accession>
<name>A0A165DRA6_EXIGL</name>
<dbReference type="InParanoid" id="A0A165DRA6"/>
<feature type="region of interest" description="Disordered" evidence="1">
    <location>
        <begin position="1"/>
        <end position="43"/>
    </location>
</feature>
<evidence type="ECO:0000256" key="1">
    <source>
        <dbReference type="SAM" id="MobiDB-lite"/>
    </source>
</evidence>
<evidence type="ECO:0000313" key="2">
    <source>
        <dbReference type="EMBL" id="KZV85172.1"/>
    </source>
</evidence>
<dbReference type="AlphaFoldDB" id="A0A165DRA6"/>
<keyword evidence="3" id="KW-1185">Reference proteome</keyword>